<dbReference type="AlphaFoldDB" id="A0A565BBT9"/>
<evidence type="ECO:0000313" key="3">
    <source>
        <dbReference type="EMBL" id="VVA99083.1"/>
    </source>
</evidence>
<name>A0A565BBT9_9BRAS</name>
<feature type="coiled-coil region" evidence="1">
    <location>
        <begin position="59"/>
        <end position="93"/>
    </location>
</feature>
<evidence type="ECO:0000313" key="4">
    <source>
        <dbReference type="Proteomes" id="UP000489600"/>
    </source>
</evidence>
<organism evidence="3 4">
    <name type="scientific">Arabis nemorensis</name>
    <dbReference type="NCBI Taxonomy" id="586526"/>
    <lineage>
        <taxon>Eukaryota</taxon>
        <taxon>Viridiplantae</taxon>
        <taxon>Streptophyta</taxon>
        <taxon>Embryophyta</taxon>
        <taxon>Tracheophyta</taxon>
        <taxon>Spermatophyta</taxon>
        <taxon>Magnoliopsida</taxon>
        <taxon>eudicotyledons</taxon>
        <taxon>Gunneridae</taxon>
        <taxon>Pentapetalae</taxon>
        <taxon>rosids</taxon>
        <taxon>malvids</taxon>
        <taxon>Brassicales</taxon>
        <taxon>Brassicaceae</taxon>
        <taxon>Arabideae</taxon>
        <taxon>Arabis</taxon>
    </lineage>
</organism>
<evidence type="ECO:0000256" key="2">
    <source>
        <dbReference type="SAM" id="MobiDB-lite"/>
    </source>
</evidence>
<evidence type="ECO:0000256" key="1">
    <source>
        <dbReference type="SAM" id="Coils"/>
    </source>
</evidence>
<proteinExistence type="predicted"/>
<accession>A0A565BBT9</accession>
<sequence length="132" mass="15391">MVGKEIVALKDMHMAFPFSEMKWILTTIKSVLGIMDLEVQKCNKGKRKINYETSLAPELSEMQEELKSVRLKLVEHDEENKRRDEELKELRQSHGRVSELEKLLTFLKKDNPQIASYMSQPPDLDSTQQPMD</sequence>
<reference evidence="3" key="1">
    <citation type="submission" date="2019-07" db="EMBL/GenBank/DDBJ databases">
        <authorList>
            <person name="Dittberner H."/>
        </authorList>
    </citation>
    <scope>NUCLEOTIDE SEQUENCE [LARGE SCALE GENOMIC DNA]</scope>
</reference>
<keyword evidence="4" id="KW-1185">Reference proteome</keyword>
<dbReference type="OrthoDB" id="1112268at2759"/>
<feature type="region of interest" description="Disordered" evidence="2">
    <location>
        <begin position="113"/>
        <end position="132"/>
    </location>
</feature>
<gene>
    <name evidence="3" type="ORF">ANE_LOCUS9528</name>
</gene>
<keyword evidence="1" id="KW-0175">Coiled coil</keyword>
<dbReference type="EMBL" id="CABITT030000003">
    <property type="protein sequence ID" value="VVA99083.1"/>
    <property type="molecule type" value="Genomic_DNA"/>
</dbReference>
<dbReference type="Proteomes" id="UP000489600">
    <property type="component" value="Unassembled WGS sequence"/>
</dbReference>
<comment type="caution">
    <text evidence="3">The sequence shown here is derived from an EMBL/GenBank/DDBJ whole genome shotgun (WGS) entry which is preliminary data.</text>
</comment>
<protein>
    <submittedName>
        <fullName evidence="3">Uncharacterized protein</fullName>
    </submittedName>
</protein>